<proteinExistence type="predicted"/>
<protein>
    <submittedName>
        <fullName evidence="1">Uncharacterized protein</fullName>
    </submittedName>
</protein>
<accession>A0ABV0RCD9</accession>
<keyword evidence="2" id="KW-1185">Reference proteome</keyword>
<comment type="caution">
    <text evidence="1">The sequence shown here is derived from an EMBL/GenBank/DDBJ whole genome shotgun (WGS) entry which is preliminary data.</text>
</comment>
<name>A0ABV0RCD9_9TELE</name>
<evidence type="ECO:0000313" key="1">
    <source>
        <dbReference type="EMBL" id="MEQ2205815.1"/>
    </source>
</evidence>
<dbReference type="Proteomes" id="UP001434883">
    <property type="component" value="Unassembled WGS sequence"/>
</dbReference>
<evidence type="ECO:0000313" key="2">
    <source>
        <dbReference type="Proteomes" id="UP001434883"/>
    </source>
</evidence>
<reference evidence="1 2" key="1">
    <citation type="submission" date="2021-06" db="EMBL/GenBank/DDBJ databases">
        <authorList>
            <person name="Palmer J.M."/>
        </authorList>
    </citation>
    <scope>NUCLEOTIDE SEQUENCE [LARGE SCALE GENOMIC DNA]</scope>
    <source>
        <strain evidence="1 2">XC_2019</strain>
        <tissue evidence="1">Muscle</tissue>
    </source>
</reference>
<feature type="non-terminal residue" evidence="1">
    <location>
        <position position="109"/>
    </location>
</feature>
<organism evidence="1 2">
    <name type="scientific">Xenoophorus captivus</name>
    <dbReference type="NCBI Taxonomy" id="1517983"/>
    <lineage>
        <taxon>Eukaryota</taxon>
        <taxon>Metazoa</taxon>
        <taxon>Chordata</taxon>
        <taxon>Craniata</taxon>
        <taxon>Vertebrata</taxon>
        <taxon>Euteleostomi</taxon>
        <taxon>Actinopterygii</taxon>
        <taxon>Neopterygii</taxon>
        <taxon>Teleostei</taxon>
        <taxon>Neoteleostei</taxon>
        <taxon>Acanthomorphata</taxon>
        <taxon>Ovalentaria</taxon>
        <taxon>Atherinomorphae</taxon>
        <taxon>Cyprinodontiformes</taxon>
        <taxon>Goodeidae</taxon>
        <taxon>Xenoophorus</taxon>
    </lineage>
</organism>
<sequence>MEVPDIKLHVTFVRGCFIQDGSLSADLCNHSSALFRIKVLKVQFCLRVVPLRESFIDSGVADKCFFHASGNCTQKLAKIIFLISLLISFDLRCTLKYITMYACNKTLSL</sequence>
<gene>
    <name evidence="1" type="ORF">XENOCAPTIV_014983</name>
</gene>
<dbReference type="EMBL" id="JAHRIN010042319">
    <property type="protein sequence ID" value="MEQ2205815.1"/>
    <property type="molecule type" value="Genomic_DNA"/>
</dbReference>